<dbReference type="RefSeq" id="WP_013776887.1">
    <property type="nucleotide sequence ID" value="NC_015518.1"/>
</dbReference>
<sequence>MIGEILVKKADDKGRILISSFKGKDVYIIDLGSGYFITDNKEVAEAVSRHASKAFSDEFLKLVEELSPEEVEEIVEKEVVNKVE</sequence>
<evidence type="ECO:0000313" key="2">
    <source>
        <dbReference type="Proteomes" id="UP000245638"/>
    </source>
</evidence>
<dbReference type="Proteomes" id="UP000245638">
    <property type="component" value="Unassembled WGS sequence"/>
</dbReference>
<evidence type="ECO:0000313" key="1">
    <source>
        <dbReference type="EMBL" id="PVU76694.1"/>
    </source>
</evidence>
<dbReference type="AlphaFoldDB" id="A0A2T9X9C9"/>
<organism evidence="1 2">
    <name type="scientific">Acidianus hospitalis</name>
    <dbReference type="NCBI Taxonomy" id="563177"/>
    <lineage>
        <taxon>Archaea</taxon>
        <taxon>Thermoproteota</taxon>
        <taxon>Thermoprotei</taxon>
        <taxon>Sulfolobales</taxon>
        <taxon>Sulfolobaceae</taxon>
        <taxon>Acidianus</taxon>
    </lineage>
</organism>
<dbReference type="EMBL" id="QEFD01000075">
    <property type="protein sequence ID" value="PVU76694.1"/>
    <property type="molecule type" value="Genomic_DNA"/>
</dbReference>
<accession>A0A2T9X9C9</accession>
<comment type="caution">
    <text evidence="1">The sequence shown here is derived from an EMBL/GenBank/DDBJ whole genome shotgun (WGS) entry which is preliminary data.</text>
</comment>
<dbReference type="OMA" id="YSTVIQI"/>
<proteinExistence type="predicted"/>
<gene>
    <name evidence="1" type="ORF">DDW13_02450</name>
</gene>
<reference evidence="1 2" key="1">
    <citation type="journal article" date="2015" name="Appl. Environ. Microbiol.">
        <title>Nanoarchaeota, Their Sulfolobales Host, and Nanoarchaeota Virus Distribution across Yellowstone National Park Hot Springs.</title>
        <authorList>
            <person name="Munson-McGee J.H."/>
            <person name="Field E.K."/>
            <person name="Bateson M."/>
            <person name="Rooney C."/>
            <person name="Stepanauskas R."/>
            <person name="Young M.J."/>
        </authorList>
    </citation>
    <scope>NUCLEOTIDE SEQUENCE [LARGE SCALE GENOMIC DNA]</scope>
    <source>
        <strain evidence="1">SCGC AC-742_N10</strain>
    </source>
</reference>
<name>A0A2T9X9C9_9CREN</name>
<protein>
    <submittedName>
        <fullName evidence="1">VapB-type antitoxin</fullName>
    </submittedName>
</protein>